<evidence type="ECO:0000256" key="1">
    <source>
        <dbReference type="SAM" id="MobiDB-lite"/>
    </source>
</evidence>
<protein>
    <submittedName>
        <fullName evidence="2">Uncharacterized protein</fullName>
    </submittedName>
</protein>
<evidence type="ECO:0000313" key="3">
    <source>
        <dbReference type="Proteomes" id="UP000820818"/>
    </source>
</evidence>
<accession>A0AAD5PK91</accession>
<gene>
    <name evidence="2" type="ORF">GHT06_001543</name>
</gene>
<dbReference type="AlphaFoldDB" id="A0AAD5PK91"/>
<sequence>MPKTKNPRLPSCSKDPNRRLHSLRELNGLAGEILPAPDSSLESGTSVVGKDRNFDGPILRGRLIKDSQGESVETARDSTSDPET</sequence>
<reference evidence="2" key="1">
    <citation type="submission" date="2022-05" db="EMBL/GenBank/DDBJ databases">
        <title>A multi-omics perspective on studying reproductive biology in Daphnia sinensis.</title>
        <authorList>
            <person name="Jia J."/>
        </authorList>
    </citation>
    <scope>NUCLEOTIDE SEQUENCE</scope>
    <source>
        <strain evidence="2">WSL</strain>
    </source>
</reference>
<keyword evidence="3" id="KW-1185">Reference proteome</keyword>
<feature type="region of interest" description="Disordered" evidence="1">
    <location>
        <begin position="31"/>
        <end position="84"/>
    </location>
</feature>
<dbReference type="EMBL" id="WJBH02000188">
    <property type="protein sequence ID" value="KAI9550081.1"/>
    <property type="molecule type" value="Genomic_DNA"/>
</dbReference>
<dbReference type="Proteomes" id="UP000820818">
    <property type="component" value="Unassembled WGS sequence"/>
</dbReference>
<feature type="compositionally biased region" description="Basic and acidic residues" evidence="1">
    <location>
        <begin position="63"/>
        <end position="84"/>
    </location>
</feature>
<comment type="caution">
    <text evidence="2">The sequence shown here is derived from an EMBL/GenBank/DDBJ whole genome shotgun (WGS) entry which is preliminary data.</text>
</comment>
<organism evidence="2 3">
    <name type="scientific">Daphnia sinensis</name>
    <dbReference type="NCBI Taxonomy" id="1820382"/>
    <lineage>
        <taxon>Eukaryota</taxon>
        <taxon>Metazoa</taxon>
        <taxon>Ecdysozoa</taxon>
        <taxon>Arthropoda</taxon>
        <taxon>Crustacea</taxon>
        <taxon>Branchiopoda</taxon>
        <taxon>Diplostraca</taxon>
        <taxon>Cladocera</taxon>
        <taxon>Anomopoda</taxon>
        <taxon>Daphniidae</taxon>
        <taxon>Daphnia</taxon>
        <taxon>Daphnia similis group</taxon>
    </lineage>
</organism>
<evidence type="ECO:0000313" key="2">
    <source>
        <dbReference type="EMBL" id="KAI9550081.1"/>
    </source>
</evidence>
<name>A0AAD5PK91_9CRUS</name>
<proteinExistence type="predicted"/>